<dbReference type="EMBL" id="MN740471">
    <property type="protein sequence ID" value="QHU28197.1"/>
    <property type="molecule type" value="Genomic_DNA"/>
</dbReference>
<evidence type="ECO:0000256" key="1">
    <source>
        <dbReference type="SAM" id="MobiDB-lite"/>
    </source>
</evidence>
<name>A0A6C0LCP1_9ZZZZ</name>
<sequence length="853" mass="97984">MDLKQLKLSKSEWQSIEVPASEDEKQILRLITQGYHNVGIRHNKNSSLFSYLKIEYSEGIEDYLYNKFFLPTVERLKNLASKEFAPQVIATPVLKKADMIRIENNETAKLKSEEIYENILLTCIEDMFKYKSKWRLHYFTLYKLVQNSVPQVNRHVLQLVQTILLDYEEEILMPEFIEESVELLERNSLLLKHADITLYEHQKQLFSLMRQEGPKLVLYIAPTGTGKTLSPIGLSESYKIIFVCAARHVGLALAKAAISIQKKVAFAFGCSSADDIRLHYYAAKEYSKNKRSGGIGKVDNSVGDKVEIMICDLKSYLPAMFYMMAFNPIENLVVYWDEPTISLDYETHDLHEMIQKNWSDNLIPNMILSSATLPKVHELTETVANFKEKFVEAKIHSIVSHDCKKTIPLINKYGFAVLPHYLSEDQEEVLSMVKHCENNQTLLRYFDLNEVVQCILFLENSTFIPENAKIARHFAALEDITMHKIKMHYLHCLKKVIPETWLTVCAGLKNLHQRRLTPNNTIDTKGNKVRRISSVGPGVTAKTAGTRPSLAGQSIVKMESTIVEPREECSVYVTTKDAYSLTDGPTIFLATDVEKIAKFCIQQANIPAKVMENIMEKIEFNNTINEKLRLFEKDLEDVMAKLTMESEPVGNPKGKNADKKVKTAKKGSTEESSIEKLTEKMEYLRALIKTAELNETFIPNKQLHVQKWAEDIEVTKPFTCDIENNIIIDIMMLDDVCDSWKVLLLMGIGVFCKHESITYTEIMKKLADQQKLYMIIASSDYIYGTNYQFCHGYISKDLILTQEKIIQALGRIGRNNIQQDYTIRFRDDAHIKKLFCPEADKPEVRNMNRLFNS</sequence>
<dbReference type="InterPro" id="IPR027417">
    <property type="entry name" value="P-loop_NTPase"/>
</dbReference>
<accession>A0A6C0LCP1</accession>
<dbReference type="AlphaFoldDB" id="A0A6C0LCP1"/>
<dbReference type="SUPFAM" id="SSF52540">
    <property type="entry name" value="P-loop containing nucleoside triphosphate hydrolases"/>
    <property type="match status" value="2"/>
</dbReference>
<protein>
    <submittedName>
        <fullName evidence="2">Uncharacterized protein</fullName>
    </submittedName>
</protein>
<organism evidence="2">
    <name type="scientific">viral metagenome</name>
    <dbReference type="NCBI Taxonomy" id="1070528"/>
    <lineage>
        <taxon>unclassified sequences</taxon>
        <taxon>metagenomes</taxon>
        <taxon>organismal metagenomes</taxon>
    </lineage>
</organism>
<feature type="region of interest" description="Disordered" evidence="1">
    <location>
        <begin position="646"/>
        <end position="667"/>
    </location>
</feature>
<proteinExistence type="predicted"/>
<reference evidence="2" key="1">
    <citation type="journal article" date="2020" name="Nature">
        <title>Giant virus diversity and host interactions through global metagenomics.</title>
        <authorList>
            <person name="Schulz F."/>
            <person name="Roux S."/>
            <person name="Paez-Espino D."/>
            <person name="Jungbluth S."/>
            <person name="Walsh D.A."/>
            <person name="Denef V.J."/>
            <person name="McMahon K.D."/>
            <person name="Konstantinidis K.T."/>
            <person name="Eloe-Fadrosh E.A."/>
            <person name="Kyrpides N.C."/>
            <person name="Woyke T."/>
        </authorList>
    </citation>
    <scope>NUCLEOTIDE SEQUENCE</scope>
    <source>
        <strain evidence="2">GVMAG-M-3300027770-73</strain>
    </source>
</reference>
<evidence type="ECO:0000313" key="2">
    <source>
        <dbReference type="EMBL" id="QHU28197.1"/>
    </source>
</evidence>
<feature type="compositionally biased region" description="Basic and acidic residues" evidence="1">
    <location>
        <begin position="655"/>
        <end position="667"/>
    </location>
</feature>